<comment type="caution">
    <text evidence="7">The sequence shown here is derived from an EMBL/GenBank/DDBJ whole genome shotgun (WGS) entry which is preliminary data.</text>
</comment>
<proteinExistence type="predicted"/>
<gene>
    <name evidence="7" type="ORF">C2E20_4756</name>
</gene>
<dbReference type="OrthoDB" id="757982at2759"/>
<evidence type="ECO:0000313" key="8">
    <source>
        <dbReference type="Proteomes" id="UP000239649"/>
    </source>
</evidence>
<evidence type="ECO:0000256" key="5">
    <source>
        <dbReference type="SAM" id="MobiDB-lite"/>
    </source>
</evidence>
<dbReference type="EMBL" id="LHPF02000012">
    <property type="protein sequence ID" value="PSC71967.1"/>
    <property type="molecule type" value="Genomic_DNA"/>
</dbReference>
<protein>
    <submittedName>
        <fullName evidence="7">B3 domain-containing transcription repressor VAL1-like</fullName>
    </submittedName>
</protein>
<dbReference type="STRING" id="554055.A0A2P6VD10"/>
<reference evidence="7 8" key="1">
    <citation type="journal article" date="2018" name="Plant J.">
        <title>Genome sequences of Chlorella sorokiniana UTEX 1602 and Micractinium conductrix SAG 241.80: implications to maltose excretion by a green alga.</title>
        <authorList>
            <person name="Arriola M.B."/>
            <person name="Velmurugan N."/>
            <person name="Zhang Y."/>
            <person name="Plunkett M.H."/>
            <person name="Hondzo H."/>
            <person name="Barney B.M."/>
        </authorList>
    </citation>
    <scope>NUCLEOTIDE SEQUENCE [LARGE SCALE GENOMIC DNA]</scope>
    <source>
        <strain evidence="7 8">SAG 241.80</strain>
    </source>
</reference>
<dbReference type="PROSITE" id="PS50863">
    <property type="entry name" value="B3"/>
    <property type="match status" value="1"/>
</dbReference>
<evidence type="ECO:0000313" key="7">
    <source>
        <dbReference type="EMBL" id="PSC71967.1"/>
    </source>
</evidence>
<name>A0A2P6VD10_9CHLO</name>
<dbReference type="AlphaFoldDB" id="A0A2P6VD10"/>
<dbReference type="Gene3D" id="2.40.330.10">
    <property type="entry name" value="DNA-binding pseudobarrel domain"/>
    <property type="match status" value="1"/>
</dbReference>
<dbReference type="SUPFAM" id="SSF101936">
    <property type="entry name" value="DNA-binding pseudobarrel domain"/>
    <property type="match status" value="1"/>
</dbReference>
<evidence type="ECO:0000256" key="2">
    <source>
        <dbReference type="ARBA" id="ARBA00023125"/>
    </source>
</evidence>
<feature type="compositionally biased region" description="Gly residues" evidence="5">
    <location>
        <begin position="122"/>
        <end position="138"/>
    </location>
</feature>
<dbReference type="CDD" id="cd10017">
    <property type="entry name" value="B3_DNA"/>
    <property type="match status" value="1"/>
</dbReference>
<dbReference type="Pfam" id="PF02362">
    <property type="entry name" value="B3"/>
    <property type="match status" value="1"/>
</dbReference>
<keyword evidence="3" id="KW-0804">Transcription</keyword>
<dbReference type="Proteomes" id="UP000239649">
    <property type="component" value="Unassembled WGS sequence"/>
</dbReference>
<keyword evidence="8" id="KW-1185">Reference proteome</keyword>
<dbReference type="InterPro" id="IPR003340">
    <property type="entry name" value="B3_DNA-bd"/>
</dbReference>
<feature type="compositionally biased region" description="Low complexity" evidence="5">
    <location>
        <begin position="247"/>
        <end position="314"/>
    </location>
</feature>
<keyword evidence="2" id="KW-0238">DNA-binding</keyword>
<feature type="region of interest" description="Disordered" evidence="5">
    <location>
        <begin position="103"/>
        <end position="163"/>
    </location>
</feature>
<feature type="region of interest" description="Disordered" evidence="5">
    <location>
        <begin position="247"/>
        <end position="338"/>
    </location>
</feature>
<evidence type="ECO:0000256" key="3">
    <source>
        <dbReference type="ARBA" id="ARBA00023163"/>
    </source>
</evidence>
<evidence type="ECO:0000259" key="6">
    <source>
        <dbReference type="PROSITE" id="PS50863"/>
    </source>
</evidence>
<feature type="domain" description="TF-B3" evidence="6">
    <location>
        <begin position="7"/>
        <end position="107"/>
    </location>
</feature>
<dbReference type="PANTHER" id="PTHR46245">
    <property type="entry name" value="B3 DOMAIN-CONTAINING PROTEIN OS07G0563300"/>
    <property type="match status" value="1"/>
</dbReference>
<evidence type="ECO:0000256" key="4">
    <source>
        <dbReference type="ARBA" id="ARBA00023242"/>
    </source>
</evidence>
<keyword evidence="4" id="KW-0539">Nucleus</keyword>
<accession>A0A2P6VD10</accession>
<dbReference type="SMART" id="SM01019">
    <property type="entry name" value="B3"/>
    <property type="match status" value="1"/>
</dbReference>
<keyword evidence="1" id="KW-0805">Transcription regulation</keyword>
<dbReference type="GO" id="GO:0003677">
    <property type="term" value="F:DNA binding"/>
    <property type="evidence" value="ECO:0007669"/>
    <property type="project" value="UniProtKB-KW"/>
</dbReference>
<organism evidence="7 8">
    <name type="scientific">Micractinium conductrix</name>
    <dbReference type="NCBI Taxonomy" id="554055"/>
    <lineage>
        <taxon>Eukaryota</taxon>
        <taxon>Viridiplantae</taxon>
        <taxon>Chlorophyta</taxon>
        <taxon>core chlorophytes</taxon>
        <taxon>Trebouxiophyceae</taxon>
        <taxon>Chlorellales</taxon>
        <taxon>Chlorellaceae</taxon>
        <taxon>Chlorella clade</taxon>
        <taxon>Micractinium</taxon>
    </lineage>
</organism>
<sequence>MGGTLLFEKVLTSSDVNGTGRLVIPKSQAEAHFPPLEEPAGTALQLEDSQGRHHSFRFHFWANAQSRMYLLEGSKPVLAQYGMQAGDVLVFARLPEGRYAIAGRQGTKDDVSRKPPTRRAPSGGGAASDGSPAGGGGEPNAAPSKRRRSRGGESLKAKRLKAKQAAQEVQSMMGYWSGQSLPVRRDGVFRAAPPSAGAEAGDRVVAQYGAWSAIVWLGGELFQAFFDTLEAADAALEAALQAQQRPAVAAARAPRSRSGSRPTKQQLLQRQLLQQQQQQKMEGQQEGQQAEQQQQQEQGGKQQEQQQPKQEPQEVPSAEKRKQQDAGAATAAEPAGPN</sequence>
<feature type="compositionally biased region" description="Low complexity" evidence="5">
    <location>
        <begin position="326"/>
        <end position="338"/>
    </location>
</feature>
<evidence type="ECO:0000256" key="1">
    <source>
        <dbReference type="ARBA" id="ARBA00023015"/>
    </source>
</evidence>
<dbReference type="InterPro" id="IPR015300">
    <property type="entry name" value="DNA-bd_pseudobarrel_sf"/>
</dbReference>